<sequence>MLLAIALVGQLAALKPDHRLVYLPPVVPAGRVDEIEVRLQGIAD</sequence>
<proteinExistence type="predicted"/>
<evidence type="ECO:0000313" key="2">
    <source>
        <dbReference type="Proteomes" id="UP001304534"/>
    </source>
</evidence>
<reference evidence="1 2" key="1">
    <citation type="submission" date="2022-08" db="EMBL/GenBank/DDBJ databases">
        <title>Whole genome sequencing-based tracing of a 2022 introduction and outbreak of Xanthomonas hortorum pv. pelargonii.</title>
        <authorList>
            <person name="Iruegas-Bocardo F."/>
            <person name="Weisberg A.K."/>
            <person name="Riutta E.R."/>
            <person name="Kilday K."/>
            <person name="Bonkowski J.C."/>
            <person name="Creswell T."/>
            <person name="Daughtrey M.L."/>
            <person name="Rane K."/>
            <person name="Grunwald N.J."/>
            <person name="Chang J.H."/>
            <person name="Putnam M.L."/>
        </authorList>
    </citation>
    <scope>NUCLEOTIDE SEQUENCE [LARGE SCALE GENOMIC DNA]</scope>
    <source>
        <strain evidence="1 2">22-325</strain>
    </source>
</reference>
<dbReference type="Proteomes" id="UP001304534">
    <property type="component" value="Chromosome"/>
</dbReference>
<gene>
    <name evidence="1" type="ORF">NYR99_19770</name>
</gene>
<dbReference type="GeneID" id="95586159"/>
<dbReference type="RefSeq" id="WP_316688833.1">
    <property type="nucleotide sequence ID" value="NZ_CP103837.1"/>
</dbReference>
<dbReference type="EMBL" id="CP103840">
    <property type="protein sequence ID" value="WOB25890.1"/>
    <property type="molecule type" value="Genomic_DNA"/>
</dbReference>
<name>A0ABZ0D6I5_9XANT</name>
<keyword evidence="2" id="KW-1185">Reference proteome</keyword>
<organism evidence="1 2">
    <name type="scientific">Xanthomonas dyei</name>
    <dbReference type="NCBI Taxonomy" id="743699"/>
    <lineage>
        <taxon>Bacteria</taxon>
        <taxon>Pseudomonadati</taxon>
        <taxon>Pseudomonadota</taxon>
        <taxon>Gammaproteobacteria</taxon>
        <taxon>Lysobacterales</taxon>
        <taxon>Lysobacteraceae</taxon>
        <taxon>Xanthomonas</taxon>
    </lineage>
</organism>
<evidence type="ECO:0000313" key="1">
    <source>
        <dbReference type="EMBL" id="WOB25890.1"/>
    </source>
</evidence>
<protein>
    <submittedName>
        <fullName evidence="1">Uncharacterized protein</fullName>
    </submittedName>
</protein>
<accession>A0ABZ0D6I5</accession>